<keyword evidence="3" id="KW-1185">Reference proteome</keyword>
<evidence type="ECO:0000256" key="1">
    <source>
        <dbReference type="SAM" id="MobiDB-lite"/>
    </source>
</evidence>
<evidence type="ECO:0000313" key="2">
    <source>
        <dbReference type="EMBL" id="KOB58200.1"/>
    </source>
</evidence>
<name>A0A0L7K532_OPEBR</name>
<dbReference type="Pfam" id="PF03564">
    <property type="entry name" value="DUF1759"/>
    <property type="match status" value="1"/>
</dbReference>
<gene>
    <name evidence="2" type="ORF">OBRU01_25427</name>
</gene>
<feature type="region of interest" description="Disordered" evidence="1">
    <location>
        <begin position="1"/>
        <end position="99"/>
    </location>
</feature>
<sequence>MVRTRSDARREHARDAADNRAQDGDFPQVNLQDPIPSTSNTTEVKDSEVIQHPILSRTAMPASSIKSEQPPPAPPASHKGERRSLKSIKGSTPSMRKKRQQLILEAETKKAQVRMELIDKKLDADLASLDEEYSSHDGSESRSRVEKWMDRSYLELNKGLPAPEDGHFTGEQCLQAGPPAASLNPPAPRAQAPHVAPPAPNPNGPPAPAPAPAATASTEGTVQMLASALRDLAAASASHAPGAHLLSRMSTPRELPEFSGDPMEWLQFKNAFEESTELCSFKPKENMWRLRKCLRGAAKEAVSALLVSASSPEIIISTLKLRFGNPEYILSKLVYDIKKLPPMSQDYHKEIVSFSVKIQNFTGAVRAVGREEYLQGMSVVSVILSKLPTVLLSRWTDYSFIPITEGKESRLVLLSDFLKEEAVKVSTTSNTYFVPTRSDQHKHKNSEYTQPRSQTTLMHTANQDSTKCLFCKTSAHTKITACNKFKKALRKVRWQFVKRSGLCFKCLLSRHDRDTCLAPVCDKDDCGQPHHPLLHYPVSLERSSEPQLAPAPAPHERQPAPATTPAPD</sequence>
<protein>
    <submittedName>
        <fullName evidence="2">Polyprotein</fullName>
    </submittedName>
</protein>
<reference evidence="2 3" key="1">
    <citation type="journal article" date="2015" name="Genome Biol. Evol.">
        <title>The genome of winter moth (Operophtera brumata) provides a genomic perspective on sexual dimorphism and phenology.</title>
        <authorList>
            <person name="Derks M.F."/>
            <person name="Smit S."/>
            <person name="Salis L."/>
            <person name="Schijlen E."/>
            <person name="Bossers A."/>
            <person name="Mateman C."/>
            <person name="Pijl A.S."/>
            <person name="de Ridder D."/>
            <person name="Groenen M.A."/>
            <person name="Visser M.E."/>
            <person name="Megens H.J."/>
        </authorList>
    </citation>
    <scope>NUCLEOTIDE SEQUENCE [LARGE SCALE GENOMIC DNA]</scope>
    <source>
        <strain evidence="2">WM2013NL</strain>
        <tissue evidence="2">Head and thorax</tissue>
    </source>
</reference>
<feature type="compositionally biased region" description="Basic and acidic residues" evidence="1">
    <location>
        <begin position="1"/>
        <end position="23"/>
    </location>
</feature>
<feature type="compositionally biased region" description="Pro residues" evidence="1">
    <location>
        <begin position="195"/>
        <end position="211"/>
    </location>
</feature>
<evidence type="ECO:0000313" key="3">
    <source>
        <dbReference type="Proteomes" id="UP000037510"/>
    </source>
</evidence>
<proteinExistence type="predicted"/>
<feature type="compositionally biased region" description="Polar residues" evidence="1">
    <location>
        <begin position="29"/>
        <end position="42"/>
    </location>
</feature>
<dbReference type="Proteomes" id="UP000037510">
    <property type="component" value="Unassembled WGS sequence"/>
</dbReference>
<feature type="region of interest" description="Disordered" evidence="1">
    <location>
        <begin position="539"/>
        <end position="568"/>
    </location>
</feature>
<dbReference type="AlphaFoldDB" id="A0A0L7K532"/>
<dbReference type="EMBL" id="JTDY01010435">
    <property type="protein sequence ID" value="KOB58200.1"/>
    <property type="molecule type" value="Genomic_DNA"/>
</dbReference>
<dbReference type="PANTHER" id="PTHR47331">
    <property type="entry name" value="PHD-TYPE DOMAIN-CONTAINING PROTEIN"/>
    <property type="match status" value="1"/>
</dbReference>
<dbReference type="PANTHER" id="PTHR47331:SF1">
    <property type="entry name" value="GAG-LIKE PROTEIN"/>
    <property type="match status" value="1"/>
</dbReference>
<organism evidence="2 3">
    <name type="scientific">Operophtera brumata</name>
    <name type="common">Winter moth</name>
    <name type="synonym">Phalaena brumata</name>
    <dbReference type="NCBI Taxonomy" id="104452"/>
    <lineage>
        <taxon>Eukaryota</taxon>
        <taxon>Metazoa</taxon>
        <taxon>Ecdysozoa</taxon>
        <taxon>Arthropoda</taxon>
        <taxon>Hexapoda</taxon>
        <taxon>Insecta</taxon>
        <taxon>Pterygota</taxon>
        <taxon>Neoptera</taxon>
        <taxon>Endopterygota</taxon>
        <taxon>Lepidoptera</taxon>
        <taxon>Glossata</taxon>
        <taxon>Ditrysia</taxon>
        <taxon>Geometroidea</taxon>
        <taxon>Geometridae</taxon>
        <taxon>Larentiinae</taxon>
        <taxon>Operophtera</taxon>
    </lineage>
</organism>
<accession>A0A0L7K532</accession>
<dbReference type="InterPro" id="IPR005312">
    <property type="entry name" value="DUF1759"/>
</dbReference>
<comment type="caution">
    <text evidence="2">The sequence shown here is derived from an EMBL/GenBank/DDBJ whole genome shotgun (WGS) entry which is preliminary data.</text>
</comment>
<feature type="region of interest" description="Disordered" evidence="1">
    <location>
        <begin position="176"/>
        <end position="218"/>
    </location>
</feature>
<feature type="non-terminal residue" evidence="2">
    <location>
        <position position="568"/>
    </location>
</feature>